<dbReference type="PANTHER" id="PTHR33405">
    <property type="entry name" value="PROTEIN FLX-LIKE 2"/>
    <property type="match status" value="1"/>
</dbReference>
<keyword evidence="4 6" id="KW-0175">Coiled coil</keyword>
<feature type="region of interest" description="Disordered" evidence="7">
    <location>
        <begin position="229"/>
        <end position="264"/>
    </location>
</feature>
<evidence type="ECO:0000256" key="5">
    <source>
        <dbReference type="ARBA" id="ARBA00023089"/>
    </source>
</evidence>
<dbReference type="EnsemblPlants" id="Kaladp0011s0236.1.v1.1">
    <property type="protein sequence ID" value="Kaladp0011s0236.1.v1.1"/>
    <property type="gene ID" value="Kaladp0011s0236.v1.1"/>
</dbReference>
<dbReference type="InterPro" id="IPR040353">
    <property type="entry name" value="FLX/FLX-like"/>
</dbReference>
<evidence type="ECO:0000256" key="7">
    <source>
        <dbReference type="SAM" id="MobiDB-lite"/>
    </source>
</evidence>
<evidence type="ECO:0000256" key="2">
    <source>
        <dbReference type="ARBA" id="ARBA00022473"/>
    </source>
</evidence>
<evidence type="ECO:0000256" key="6">
    <source>
        <dbReference type="SAM" id="Coils"/>
    </source>
</evidence>
<sequence length="297" mass="32831">MSYRGLRSGVYEGRNLQAPGMLRHGSLPRTDSSGQRSSQSHTLELAEKIAAQEAEIKRLDGENRRLASTQVVLRQELVDAQQEIQEVEALIRSIQTESDLQIRILLDKTANMELDIRSGPNLRTELQQAHAEAQSLVAVIQDLTTKTLIATRELEKANVDTKNLPELLAEHESLKQEQQMLRVTFEQEKSINVKEVKEMEEMEKDLVKMVREAEKLRLDLINVEQRARAPVPHGGGHPYSSQPPQQGIQPYGANHGISNFQTGEGIAGDNILPIGSSDGGAAPGGVNIAAQPMWGRT</sequence>
<keyword evidence="2" id="KW-0217">Developmental protein</keyword>
<feature type="region of interest" description="Disordered" evidence="7">
    <location>
        <begin position="14"/>
        <end position="42"/>
    </location>
</feature>
<evidence type="ECO:0000256" key="3">
    <source>
        <dbReference type="ARBA" id="ARBA00022782"/>
    </source>
</evidence>
<reference evidence="8" key="1">
    <citation type="submission" date="2021-01" db="UniProtKB">
        <authorList>
            <consortium name="EnsemblPlants"/>
        </authorList>
    </citation>
    <scope>IDENTIFICATION</scope>
</reference>
<comment type="similarity">
    <text evidence="1">Belongs to the FLX family.</text>
</comment>
<dbReference type="Gramene" id="Kaladp0011s0236.1.v1.1">
    <property type="protein sequence ID" value="Kaladp0011s0236.1.v1.1"/>
    <property type="gene ID" value="Kaladp0011s0236.v1.1"/>
</dbReference>
<feature type="region of interest" description="Disordered" evidence="7">
    <location>
        <begin position="276"/>
        <end position="297"/>
    </location>
</feature>
<organism evidence="8 9">
    <name type="scientific">Kalanchoe fedtschenkoi</name>
    <name type="common">Lavender scallops</name>
    <name type="synonym">South American air plant</name>
    <dbReference type="NCBI Taxonomy" id="63787"/>
    <lineage>
        <taxon>Eukaryota</taxon>
        <taxon>Viridiplantae</taxon>
        <taxon>Streptophyta</taxon>
        <taxon>Embryophyta</taxon>
        <taxon>Tracheophyta</taxon>
        <taxon>Spermatophyta</taxon>
        <taxon>Magnoliopsida</taxon>
        <taxon>eudicotyledons</taxon>
        <taxon>Gunneridae</taxon>
        <taxon>Pentapetalae</taxon>
        <taxon>Saxifragales</taxon>
        <taxon>Crassulaceae</taxon>
        <taxon>Kalanchoe</taxon>
    </lineage>
</organism>
<protein>
    <submittedName>
        <fullName evidence="8">Uncharacterized protein</fullName>
    </submittedName>
</protein>
<feature type="coiled-coil region" evidence="6">
    <location>
        <begin position="42"/>
        <end position="97"/>
    </location>
</feature>
<evidence type="ECO:0000256" key="4">
    <source>
        <dbReference type="ARBA" id="ARBA00023054"/>
    </source>
</evidence>
<dbReference type="GO" id="GO:0009908">
    <property type="term" value="P:flower development"/>
    <property type="evidence" value="ECO:0007669"/>
    <property type="project" value="UniProtKB-KW"/>
</dbReference>
<dbReference type="PANTHER" id="PTHR33405:SF18">
    <property type="entry name" value="PROTEIN FLX-LIKE 4"/>
    <property type="match status" value="1"/>
</dbReference>
<evidence type="ECO:0000256" key="1">
    <source>
        <dbReference type="ARBA" id="ARBA00005405"/>
    </source>
</evidence>
<dbReference type="AlphaFoldDB" id="A0A7N0RGA5"/>
<evidence type="ECO:0000313" key="9">
    <source>
        <dbReference type="Proteomes" id="UP000594263"/>
    </source>
</evidence>
<dbReference type="OMA" id="DSYQRSH"/>
<keyword evidence="5" id="KW-0287">Flowering</keyword>
<feature type="compositionally biased region" description="Polar residues" evidence="7">
    <location>
        <begin position="29"/>
        <end position="42"/>
    </location>
</feature>
<proteinExistence type="inferred from homology"/>
<feature type="coiled-coil region" evidence="6">
    <location>
        <begin position="192"/>
        <end position="226"/>
    </location>
</feature>
<accession>A0A7N0RGA5</accession>
<keyword evidence="9" id="KW-1185">Reference proteome</keyword>
<dbReference type="GO" id="GO:0030154">
    <property type="term" value="P:cell differentiation"/>
    <property type="evidence" value="ECO:0007669"/>
    <property type="project" value="UniProtKB-KW"/>
</dbReference>
<dbReference type="Proteomes" id="UP000594263">
    <property type="component" value="Unplaced"/>
</dbReference>
<name>A0A7N0RGA5_KALFE</name>
<feature type="compositionally biased region" description="Polar residues" evidence="7">
    <location>
        <begin position="239"/>
        <end position="248"/>
    </location>
</feature>
<evidence type="ECO:0000313" key="8">
    <source>
        <dbReference type="EnsemblPlants" id="Kaladp0011s0236.1.v1.1"/>
    </source>
</evidence>
<keyword evidence="3" id="KW-0221">Differentiation</keyword>